<evidence type="ECO:0000313" key="2">
    <source>
        <dbReference type="EMBL" id="TMW87515.1"/>
    </source>
</evidence>
<dbReference type="EMBL" id="RXGB01005667">
    <property type="protein sequence ID" value="TMW87515.1"/>
    <property type="molecule type" value="Genomic_DNA"/>
</dbReference>
<evidence type="ECO:0000256" key="1">
    <source>
        <dbReference type="SAM" id="MobiDB-lite"/>
    </source>
</evidence>
<feature type="region of interest" description="Disordered" evidence="1">
    <location>
        <begin position="57"/>
        <end position="76"/>
    </location>
</feature>
<gene>
    <name evidence="2" type="ORF">EJD97_019858</name>
</gene>
<protein>
    <submittedName>
        <fullName evidence="2">Uncharacterized protein</fullName>
    </submittedName>
</protein>
<sequence length="76" mass="8795">MAKMITKLELLEYNVMGSFTRFVNDVGVSRVNPDEAYFEALYNEEVIFLAKQRGGFHPNYPRPGRNQGWIRKPDDG</sequence>
<reference evidence="2" key="1">
    <citation type="submission" date="2019-05" db="EMBL/GenBank/DDBJ databases">
        <title>The de novo reference genome and transcriptome assemblies of the wild tomato species Solanum chilense.</title>
        <authorList>
            <person name="Stam R."/>
            <person name="Nosenko T."/>
            <person name="Hoerger A.C."/>
            <person name="Stephan W."/>
            <person name="Seidel M.A."/>
            <person name="Kuhn J.M.M."/>
            <person name="Haberer G."/>
            <person name="Tellier A."/>
        </authorList>
    </citation>
    <scope>NUCLEOTIDE SEQUENCE</scope>
    <source>
        <tissue evidence="2">Mature leaves</tissue>
    </source>
</reference>
<accession>A0A6N2AY68</accession>
<dbReference type="AlphaFoldDB" id="A0A6N2AY68"/>
<comment type="caution">
    <text evidence="2">The sequence shown here is derived from an EMBL/GenBank/DDBJ whole genome shotgun (WGS) entry which is preliminary data.</text>
</comment>
<proteinExistence type="predicted"/>
<name>A0A6N2AY68_SOLCI</name>
<organism evidence="2">
    <name type="scientific">Solanum chilense</name>
    <name type="common">Tomato</name>
    <name type="synonym">Lycopersicon chilense</name>
    <dbReference type="NCBI Taxonomy" id="4083"/>
    <lineage>
        <taxon>Eukaryota</taxon>
        <taxon>Viridiplantae</taxon>
        <taxon>Streptophyta</taxon>
        <taxon>Embryophyta</taxon>
        <taxon>Tracheophyta</taxon>
        <taxon>Spermatophyta</taxon>
        <taxon>Magnoliopsida</taxon>
        <taxon>eudicotyledons</taxon>
        <taxon>Gunneridae</taxon>
        <taxon>Pentapetalae</taxon>
        <taxon>asterids</taxon>
        <taxon>lamiids</taxon>
        <taxon>Solanales</taxon>
        <taxon>Solanaceae</taxon>
        <taxon>Solanoideae</taxon>
        <taxon>Solaneae</taxon>
        <taxon>Solanum</taxon>
        <taxon>Solanum subgen. Lycopersicon</taxon>
    </lineage>
</organism>